<evidence type="ECO:0000259" key="12">
    <source>
        <dbReference type="Pfam" id="PF01243"/>
    </source>
</evidence>
<evidence type="ECO:0000313" key="14">
    <source>
        <dbReference type="EMBL" id="QQL48395.1"/>
    </source>
</evidence>
<feature type="domain" description="Pyridoxine 5'-phosphate oxidase dimerisation C-terminal" evidence="13">
    <location>
        <begin position="174"/>
        <end position="215"/>
    </location>
</feature>
<evidence type="ECO:0000256" key="6">
    <source>
        <dbReference type="ARBA" id="ARBA00022643"/>
    </source>
</evidence>
<dbReference type="GO" id="GO:0008615">
    <property type="term" value="P:pyridoxine biosynthetic process"/>
    <property type="evidence" value="ECO:0007669"/>
    <property type="project" value="UniProtKB-UniRule"/>
</dbReference>
<feature type="binding site" evidence="9 11">
    <location>
        <begin position="78"/>
        <end position="79"/>
    </location>
    <ligand>
        <name>FMN</name>
        <dbReference type="ChEBI" id="CHEBI:58210"/>
    </ligand>
</feature>
<dbReference type="NCBIfam" id="NF004231">
    <property type="entry name" value="PRK05679.1"/>
    <property type="match status" value="1"/>
</dbReference>
<feature type="binding site" evidence="9 11">
    <location>
        <position position="187"/>
    </location>
    <ligand>
        <name>FMN</name>
        <dbReference type="ChEBI" id="CHEBI:58210"/>
    </ligand>
</feature>
<comment type="pathway">
    <text evidence="2 9">Cofactor metabolism; pyridoxal 5'-phosphate salvage; pyridoxal 5'-phosphate from pyridoxine 5'-phosphate: step 1/1.</text>
</comment>
<dbReference type="PANTHER" id="PTHR10851">
    <property type="entry name" value="PYRIDOXINE-5-PHOSPHATE OXIDASE"/>
    <property type="match status" value="1"/>
</dbReference>
<dbReference type="FunFam" id="2.30.110.10:FF:000005">
    <property type="entry name" value="NAD(P)H-hydrate epimerase"/>
    <property type="match status" value="1"/>
</dbReference>
<dbReference type="InterPro" id="IPR011576">
    <property type="entry name" value="Pyridox_Oxase_N"/>
</dbReference>
<comment type="similarity">
    <text evidence="3 9">Belongs to the pyridoxamine 5'-phosphate oxidase family.</text>
</comment>
<comment type="subunit">
    <text evidence="4 9">Homodimer.</text>
</comment>
<evidence type="ECO:0000256" key="7">
    <source>
        <dbReference type="ARBA" id="ARBA00023002"/>
    </source>
</evidence>
<organism evidence="14 15">
    <name type="scientific">Mucilaginibacter ginkgonis</name>
    <dbReference type="NCBI Taxonomy" id="2682091"/>
    <lineage>
        <taxon>Bacteria</taxon>
        <taxon>Pseudomonadati</taxon>
        <taxon>Bacteroidota</taxon>
        <taxon>Sphingobacteriia</taxon>
        <taxon>Sphingobacteriales</taxon>
        <taxon>Sphingobacteriaceae</taxon>
        <taxon>Mucilaginibacter</taxon>
    </lineage>
</organism>
<proteinExistence type="inferred from homology"/>
<dbReference type="PROSITE" id="PS01064">
    <property type="entry name" value="PYRIDOX_OXIDASE"/>
    <property type="match status" value="1"/>
</dbReference>
<dbReference type="GO" id="GO:0010181">
    <property type="term" value="F:FMN binding"/>
    <property type="evidence" value="ECO:0007669"/>
    <property type="project" value="UniProtKB-UniRule"/>
</dbReference>
<feature type="domain" description="Pyridoxamine 5'-phosphate oxidase N-terminal" evidence="12">
    <location>
        <begin position="38"/>
        <end position="159"/>
    </location>
</feature>
<keyword evidence="8 9" id="KW-0664">Pyridoxine biosynthesis</keyword>
<dbReference type="GO" id="GO:0004733">
    <property type="term" value="F:pyridoxamine phosphate oxidase activity"/>
    <property type="evidence" value="ECO:0007669"/>
    <property type="project" value="UniProtKB-UniRule"/>
</dbReference>
<gene>
    <name evidence="9 14" type="primary">pdxH</name>
    <name evidence="14" type="ORF">GO620_009325</name>
</gene>
<feature type="binding site" evidence="9 11">
    <location>
        <begin position="142"/>
        <end position="143"/>
    </location>
    <ligand>
        <name>FMN</name>
        <dbReference type="ChEBI" id="CHEBI:58210"/>
    </ligand>
</feature>
<dbReference type="NCBIfam" id="TIGR00558">
    <property type="entry name" value="pdxH"/>
    <property type="match status" value="1"/>
</dbReference>
<dbReference type="InterPro" id="IPR012349">
    <property type="entry name" value="Split_barrel_FMN-bd"/>
</dbReference>
<evidence type="ECO:0000256" key="11">
    <source>
        <dbReference type="PIRSR" id="PIRSR000190-2"/>
    </source>
</evidence>
<name>A0A6I4I1X7_9SPHI</name>
<dbReference type="PIRSF" id="PIRSF000190">
    <property type="entry name" value="Pyd_amn-ph_oxd"/>
    <property type="match status" value="1"/>
</dbReference>
<dbReference type="InterPro" id="IPR000659">
    <property type="entry name" value="Pyridox_Oxase"/>
</dbReference>
<dbReference type="UniPathway" id="UPA01068">
    <property type="reaction ID" value="UER00304"/>
</dbReference>
<feature type="binding site" evidence="9 10">
    <location>
        <position position="68"/>
    </location>
    <ligand>
        <name>substrate</name>
    </ligand>
</feature>
<accession>A0A6I4I1X7</accession>
<dbReference type="SUPFAM" id="SSF50475">
    <property type="entry name" value="FMN-binding split barrel"/>
    <property type="match status" value="1"/>
</dbReference>
<evidence type="ECO:0000313" key="15">
    <source>
        <dbReference type="Proteomes" id="UP000429232"/>
    </source>
</evidence>
<dbReference type="InterPro" id="IPR019740">
    <property type="entry name" value="Pyridox_Oxase_CS"/>
</dbReference>
<protein>
    <recommendedName>
        <fullName evidence="9">Pyridoxine/pyridoxamine 5'-phosphate oxidase</fullName>
        <ecNumber evidence="9">1.4.3.5</ecNumber>
    </recommendedName>
    <alternativeName>
        <fullName evidence="9">PNP/PMP oxidase</fullName>
        <shortName evidence="9">PNPOx</shortName>
    </alternativeName>
    <alternativeName>
        <fullName evidence="9">Pyridoxal 5'-phosphate synthase</fullName>
    </alternativeName>
</protein>
<feature type="binding site" evidence="9 11">
    <location>
        <position position="107"/>
    </location>
    <ligand>
        <name>FMN</name>
        <dbReference type="ChEBI" id="CHEBI:58210"/>
    </ligand>
</feature>
<evidence type="ECO:0000256" key="4">
    <source>
        <dbReference type="ARBA" id="ARBA00011738"/>
    </source>
</evidence>
<dbReference type="Pfam" id="PF10590">
    <property type="entry name" value="PNP_phzG_C"/>
    <property type="match status" value="1"/>
</dbReference>
<evidence type="ECO:0000256" key="3">
    <source>
        <dbReference type="ARBA" id="ARBA00007301"/>
    </source>
</evidence>
<evidence type="ECO:0000256" key="1">
    <source>
        <dbReference type="ARBA" id="ARBA00004738"/>
    </source>
</evidence>
<keyword evidence="15" id="KW-1185">Reference proteome</keyword>
<sequence>MEQKDIENLRQDYKTATLSEQDVKSDPFIQFDSWFNNAMAAEMYEPNAMTLATATSDGRPSARIVLLKGYNKNGFMFYTNYLSRKGRELAKNPLAAITFWWGPLERQIRIEGTIEKLSKQQSEEYFHSRPVKSQLGAVVSPQSQEIDGRDLLEKRMDQLTAEYEGKEVPKPAHWGGYILKPTMFEFWQGRRSRLHDRIVFKKADKNNWKIVRLAP</sequence>
<keyword evidence="5 9" id="KW-0285">Flavoprotein</keyword>
<comment type="catalytic activity">
    <reaction evidence="9">
        <text>pyridoxamine 5'-phosphate + O2 + H2O = pyridoxal 5'-phosphate + H2O2 + NH4(+)</text>
        <dbReference type="Rhea" id="RHEA:15817"/>
        <dbReference type="ChEBI" id="CHEBI:15377"/>
        <dbReference type="ChEBI" id="CHEBI:15379"/>
        <dbReference type="ChEBI" id="CHEBI:16240"/>
        <dbReference type="ChEBI" id="CHEBI:28938"/>
        <dbReference type="ChEBI" id="CHEBI:58451"/>
        <dbReference type="ChEBI" id="CHEBI:597326"/>
        <dbReference type="EC" id="1.4.3.5"/>
    </reaction>
</comment>
<evidence type="ECO:0000256" key="9">
    <source>
        <dbReference type="HAMAP-Rule" id="MF_01629"/>
    </source>
</evidence>
<evidence type="ECO:0000256" key="5">
    <source>
        <dbReference type="ARBA" id="ARBA00022630"/>
    </source>
</evidence>
<dbReference type="PANTHER" id="PTHR10851:SF0">
    <property type="entry name" value="PYRIDOXINE-5'-PHOSPHATE OXIDASE"/>
    <property type="match status" value="1"/>
</dbReference>
<dbReference type="RefSeq" id="WP_157526010.1">
    <property type="nucleotide sequence ID" value="NZ_CP066775.1"/>
</dbReference>
<feature type="binding site" evidence="9 11">
    <location>
        <position position="197"/>
    </location>
    <ligand>
        <name>FMN</name>
        <dbReference type="ChEBI" id="CHEBI:58210"/>
    </ligand>
</feature>
<dbReference type="EC" id="1.4.3.5" evidence="9"/>
<feature type="binding site" evidence="9 11">
    <location>
        <position position="85"/>
    </location>
    <ligand>
        <name>FMN</name>
        <dbReference type="ChEBI" id="CHEBI:58210"/>
    </ligand>
</feature>
<comment type="catalytic activity">
    <reaction evidence="9">
        <text>pyridoxine 5'-phosphate + O2 = pyridoxal 5'-phosphate + H2O2</text>
        <dbReference type="Rhea" id="RHEA:15149"/>
        <dbReference type="ChEBI" id="CHEBI:15379"/>
        <dbReference type="ChEBI" id="CHEBI:16240"/>
        <dbReference type="ChEBI" id="CHEBI:58589"/>
        <dbReference type="ChEBI" id="CHEBI:597326"/>
        <dbReference type="EC" id="1.4.3.5"/>
    </reaction>
</comment>
<comment type="cofactor">
    <cofactor evidence="9 11">
        <name>FMN</name>
        <dbReference type="ChEBI" id="CHEBI:58210"/>
    </cofactor>
    <text evidence="9 11">Binds 1 FMN per subunit.</text>
</comment>
<comment type="pathway">
    <text evidence="1 9">Cofactor metabolism; pyridoxal 5'-phosphate salvage; pyridoxal 5'-phosphate from pyridoxamine 5'-phosphate: step 1/1.</text>
</comment>
<keyword evidence="6 9" id="KW-0288">FMN</keyword>
<reference evidence="14 15" key="1">
    <citation type="submission" date="2020-12" db="EMBL/GenBank/DDBJ databases">
        <title>HMF7856_wgs.fasta genome submission.</title>
        <authorList>
            <person name="Kang H."/>
            <person name="Kim H."/>
            <person name="Joh K."/>
        </authorList>
    </citation>
    <scope>NUCLEOTIDE SEQUENCE [LARGE SCALE GENOMIC DNA]</scope>
    <source>
        <strain evidence="14 15">HMF7856</strain>
    </source>
</reference>
<dbReference type="HAMAP" id="MF_01629">
    <property type="entry name" value="PdxH"/>
    <property type="match status" value="1"/>
</dbReference>
<dbReference type="AlphaFoldDB" id="A0A6I4I1X7"/>
<evidence type="ECO:0000259" key="13">
    <source>
        <dbReference type="Pfam" id="PF10590"/>
    </source>
</evidence>
<feature type="binding site" evidence="9 10">
    <location>
        <position position="125"/>
    </location>
    <ligand>
        <name>substrate</name>
    </ligand>
</feature>
<dbReference type="InterPro" id="IPR019576">
    <property type="entry name" value="Pyridoxamine_oxidase_dimer_C"/>
</dbReference>
<dbReference type="KEGG" id="mgik:GO620_009325"/>
<keyword evidence="7 9" id="KW-0560">Oxidoreductase</keyword>
<feature type="binding site" evidence="10">
    <location>
        <begin position="10"/>
        <end position="13"/>
    </location>
    <ligand>
        <name>substrate</name>
    </ligand>
</feature>
<feature type="binding site" evidence="9 11">
    <location>
        <begin position="63"/>
        <end position="68"/>
    </location>
    <ligand>
        <name>FMN</name>
        <dbReference type="ChEBI" id="CHEBI:58210"/>
    </ligand>
</feature>
<comment type="function">
    <text evidence="9">Catalyzes the oxidation of either pyridoxine 5'-phosphate (PNP) or pyridoxamine 5'-phosphate (PMP) into pyridoxal 5'-phosphate (PLP).</text>
</comment>
<evidence type="ECO:0000256" key="2">
    <source>
        <dbReference type="ARBA" id="ARBA00005037"/>
    </source>
</evidence>
<evidence type="ECO:0000256" key="10">
    <source>
        <dbReference type="PIRSR" id="PIRSR000190-1"/>
    </source>
</evidence>
<dbReference type="Proteomes" id="UP000429232">
    <property type="component" value="Chromosome"/>
</dbReference>
<feature type="binding site" evidence="9 10">
    <location>
        <position position="133"/>
    </location>
    <ligand>
        <name>substrate</name>
    </ligand>
</feature>
<dbReference type="Pfam" id="PF01243">
    <property type="entry name" value="PNPOx_N"/>
    <property type="match status" value="1"/>
</dbReference>
<feature type="binding site" evidence="9 10">
    <location>
        <begin position="193"/>
        <end position="195"/>
    </location>
    <ligand>
        <name>substrate</name>
    </ligand>
</feature>
<dbReference type="EMBL" id="CP066775">
    <property type="protein sequence ID" value="QQL48395.1"/>
    <property type="molecule type" value="Genomic_DNA"/>
</dbReference>
<feature type="binding site" evidence="9 11">
    <location>
        <position position="84"/>
    </location>
    <ligand>
        <name>FMN</name>
        <dbReference type="ChEBI" id="CHEBI:58210"/>
    </ligand>
</feature>
<dbReference type="Gene3D" id="2.30.110.10">
    <property type="entry name" value="Electron Transport, Fmn-binding Protein, Chain A"/>
    <property type="match status" value="1"/>
</dbReference>
<feature type="binding site" evidence="9 10">
    <location>
        <position position="129"/>
    </location>
    <ligand>
        <name>substrate</name>
    </ligand>
</feature>
<evidence type="ECO:0000256" key="8">
    <source>
        <dbReference type="ARBA" id="ARBA00023096"/>
    </source>
</evidence>